<dbReference type="InterPro" id="IPR009061">
    <property type="entry name" value="DNA-bd_dom_put_sf"/>
</dbReference>
<dbReference type="EMBL" id="CP066023">
    <property type="protein sequence ID" value="QQB83771.1"/>
    <property type="molecule type" value="Genomic_DNA"/>
</dbReference>
<protein>
    <submittedName>
        <fullName evidence="2">Helix-turn-helix domain-containing protein</fullName>
    </submittedName>
</protein>
<dbReference type="RefSeq" id="WP_197915303.1">
    <property type="nucleotide sequence ID" value="NZ_CP065628.1"/>
</dbReference>
<keyword evidence="5" id="KW-1185">Reference proteome</keyword>
<organism evidence="2 4">
    <name type="scientific">Corynebacterium amycolatum</name>
    <dbReference type="NCBI Taxonomy" id="43765"/>
    <lineage>
        <taxon>Bacteria</taxon>
        <taxon>Bacillati</taxon>
        <taxon>Actinomycetota</taxon>
        <taxon>Actinomycetes</taxon>
        <taxon>Mycobacteriales</taxon>
        <taxon>Corynebacteriaceae</taxon>
        <taxon>Corynebacterium</taxon>
    </lineage>
</organism>
<evidence type="ECO:0000313" key="2">
    <source>
        <dbReference type="EMBL" id="QPR31894.1"/>
    </source>
</evidence>
<evidence type="ECO:0000313" key="3">
    <source>
        <dbReference type="EMBL" id="QQB83771.1"/>
    </source>
</evidence>
<evidence type="ECO:0000313" key="5">
    <source>
        <dbReference type="Proteomes" id="UP000595198"/>
    </source>
</evidence>
<name>A0AB37GDD0_CORAY</name>
<dbReference type="SUPFAM" id="SSF46955">
    <property type="entry name" value="Putative DNA-binding domain"/>
    <property type="match status" value="1"/>
</dbReference>
<proteinExistence type="predicted"/>
<evidence type="ECO:0000313" key="4">
    <source>
        <dbReference type="Proteomes" id="UP000594774"/>
    </source>
</evidence>
<dbReference type="Gene3D" id="1.10.10.10">
    <property type="entry name" value="Winged helix-like DNA-binding domain superfamily/Winged helix DNA-binding domain"/>
    <property type="match status" value="1"/>
</dbReference>
<gene>
    <name evidence="2" type="ORF">I6G95_05655</name>
    <name evidence="3" type="ORF">I6H48_06225</name>
</gene>
<sequence length="199" mass="22143">MLADKYLQALNTISRLAPLLDQQLEPARGNQTDAYKAPSLPRSKPPLSMTWLDLKLTIEEVLRTTCGQVRADTGGLYGKPVPTVQGMAGWLTHQRDHLAGCMWADSEVWWHMQTGQEGSSAVEETINHARLLEETLDPIVKHPPAQTTTELAATLGVTPDCIRQWKARGKLHPVGRRGKQNLYPLDQVKELLAQRVAQP</sequence>
<feature type="domain" description="Helix-turn-helix" evidence="1">
    <location>
        <begin position="147"/>
        <end position="195"/>
    </location>
</feature>
<dbReference type="AlphaFoldDB" id="A0AB37GDD0"/>
<reference evidence="4 5" key="1">
    <citation type="submission" date="2020-12" db="EMBL/GenBank/DDBJ databases">
        <title>FDA dAtabase for Regulatory Grade micrObial Sequences (FDA-ARGOS): Supporting development and validation of Infectious Disease Dx tests.</title>
        <authorList>
            <person name="Sproer C."/>
            <person name="Gronow S."/>
            <person name="Severitt S."/>
            <person name="Schroder I."/>
            <person name="Tallon L."/>
            <person name="Sadzewicz L."/>
            <person name="Zhao X."/>
            <person name="Boylan J."/>
            <person name="Ott S."/>
            <person name="Bowen H."/>
            <person name="Vavikolanu K."/>
            <person name="Mehta A."/>
            <person name="Aluvathingal J."/>
            <person name="Nadendla S."/>
            <person name="Lowell S."/>
            <person name="Myers T."/>
            <person name="Yan Y."/>
            <person name="Sichtig H."/>
        </authorList>
    </citation>
    <scope>NUCLEOTIDE SEQUENCE [LARGE SCALE GENOMIC DNA]</scope>
    <source>
        <strain evidence="2 4">FDAARGOS_938</strain>
        <strain evidence="3 5">FDAARGOS_991</strain>
    </source>
</reference>
<dbReference type="InterPro" id="IPR036388">
    <property type="entry name" value="WH-like_DNA-bd_sf"/>
</dbReference>
<dbReference type="Proteomes" id="UP000594774">
    <property type="component" value="Chromosome"/>
</dbReference>
<dbReference type="EMBL" id="CP065628">
    <property type="protein sequence ID" value="QPR31894.1"/>
    <property type="molecule type" value="Genomic_DNA"/>
</dbReference>
<dbReference type="Proteomes" id="UP000595198">
    <property type="component" value="Chromosome"/>
</dbReference>
<evidence type="ECO:0000259" key="1">
    <source>
        <dbReference type="Pfam" id="PF12728"/>
    </source>
</evidence>
<accession>A0AB37GDD0</accession>
<dbReference type="InterPro" id="IPR041657">
    <property type="entry name" value="HTH_17"/>
</dbReference>
<dbReference type="Pfam" id="PF12728">
    <property type="entry name" value="HTH_17"/>
    <property type="match status" value="1"/>
</dbReference>